<accession>A0ABW0LIC8</accession>
<evidence type="ECO:0000313" key="2">
    <source>
        <dbReference type="Proteomes" id="UP001596147"/>
    </source>
</evidence>
<comment type="caution">
    <text evidence="1">The sequence shown here is derived from an EMBL/GenBank/DDBJ whole genome shotgun (WGS) entry which is preliminary data.</text>
</comment>
<dbReference type="EMBL" id="JBHSMC010000013">
    <property type="protein sequence ID" value="MFC5465011.1"/>
    <property type="molecule type" value="Genomic_DNA"/>
</dbReference>
<evidence type="ECO:0008006" key="3">
    <source>
        <dbReference type="Google" id="ProtNLM"/>
    </source>
</evidence>
<evidence type="ECO:0000313" key="1">
    <source>
        <dbReference type="EMBL" id="MFC5465011.1"/>
    </source>
</evidence>
<organism evidence="1 2">
    <name type="scientific">Lederbergia graminis</name>
    <dbReference type="NCBI Taxonomy" id="735518"/>
    <lineage>
        <taxon>Bacteria</taxon>
        <taxon>Bacillati</taxon>
        <taxon>Bacillota</taxon>
        <taxon>Bacilli</taxon>
        <taxon>Bacillales</taxon>
        <taxon>Bacillaceae</taxon>
        <taxon>Lederbergia</taxon>
    </lineage>
</organism>
<sequence>MIVVHFIENRNVILTQLRKTVPTSGENIRIKGRNGSVVDIKKIKDNVVHVYVTMVAITKKNVMLDSKKKRR</sequence>
<dbReference type="Proteomes" id="UP001596147">
    <property type="component" value="Unassembled WGS sequence"/>
</dbReference>
<proteinExistence type="predicted"/>
<keyword evidence="2" id="KW-1185">Reference proteome</keyword>
<name>A0ABW0LIC8_9BACI</name>
<protein>
    <recommendedName>
        <fullName evidence="3">Preprotein translocase subunit SecA</fullName>
    </recommendedName>
</protein>
<dbReference type="RefSeq" id="WP_382350735.1">
    <property type="nucleotide sequence ID" value="NZ_JBHSMC010000013.1"/>
</dbReference>
<gene>
    <name evidence="1" type="ORF">ACFPM4_09620</name>
</gene>
<reference evidence="2" key="1">
    <citation type="journal article" date="2019" name="Int. J. Syst. Evol. Microbiol.">
        <title>The Global Catalogue of Microorganisms (GCM) 10K type strain sequencing project: providing services to taxonomists for standard genome sequencing and annotation.</title>
        <authorList>
            <consortium name="The Broad Institute Genomics Platform"/>
            <consortium name="The Broad Institute Genome Sequencing Center for Infectious Disease"/>
            <person name="Wu L."/>
            <person name="Ma J."/>
        </authorList>
    </citation>
    <scope>NUCLEOTIDE SEQUENCE [LARGE SCALE GENOMIC DNA]</scope>
    <source>
        <strain evidence="2">CGMCC 1.12237</strain>
    </source>
</reference>